<dbReference type="PANTHER" id="PTHR42928:SF3">
    <property type="entry name" value="UPF0065 PROTEIN YFLP"/>
    <property type="match status" value="1"/>
</dbReference>
<reference evidence="3 4" key="1">
    <citation type="submission" date="2015-01" db="EMBL/GenBank/DDBJ databases">
        <authorList>
            <person name="Filippidou S."/>
            <person name="Jeanneret N."/>
            <person name="Russel-Delif L."/>
            <person name="Junier T."/>
            <person name="Wunderlin T."/>
            <person name="Molina V."/>
            <person name="Johnson S.L."/>
            <person name="Davenport K.W."/>
            <person name="Chain P.S."/>
            <person name="Dorador C."/>
            <person name="Junier P."/>
        </authorList>
    </citation>
    <scope>NUCLEOTIDE SEQUENCE [LARGE SCALE GENOMIC DNA]</scope>
    <source>
        <strain evidence="3 4">Et7/4</strain>
    </source>
</reference>
<name>A0A0D8BU72_GEOKU</name>
<dbReference type="CDD" id="cd07012">
    <property type="entry name" value="PBP2_Bug_TTT"/>
    <property type="match status" value="1"/>
</dbReference>
<dbReference type="InterPro" id="IPR042100">
    <property type="entry name" value="Bug_dom1"/>
</dbReference>
<dbReference type="Gene3D" id="3.40.190.150">
    <property type="entry name" value="Bordetella uptake gene, domain 1"/>
    <property type="match status" value="1"/>
</dbReference>
<dbReference type="Pfam" id="PF03401">
    <property type="entry name" value="TctC"/>
    <property type="match status" value="1"/>
</dbReference>
<dbReference type="AlphaFoldDB" id="A0A0D8BU72"/>
<evidence type="ECO:0000256" key="2">
    <source>
        <dbReference type="SAM" id="SignalP"/>
    </source>
</evidence>
<keyword evidence="3" id="KW-0675">Receptor</keyword>
<dbReference type="RefSeq" id="WP_044731492.1">
    <property type="nucleotide sequence ID" value="NZ_JYBP01000003.1"/>
</dbReference>
<dbReference type="PATRIC" id="fig|1462.6.peg.1740"/>
<feature type="chain" id="PRO_5038478866" evidence="2">
    <location>
        <begin position="21"/>
        <end position="346"/>
    </location>
</feature>
<comment type="similarity">
    <text evidence="1">Belongs to the UPF0065 (bug) family.</text>
</comment>
<protein>
    <submittedName>
        <fullName evidence="3">Tripartite tricarboxylate transporter receptor family protein</fullName>
    </submittedName>
</protein>
<dbReference type="Proteomes" id="UP000032522">
    <property type="component" value="Unassembled WGS sequence"/>
</dbReference>
<dbReference type="Gene3D" id="3.40.190.10">
    <property type="entry name" value="Periplasmic binding protein-like II"/>
    <property type="match status" value="1"/>
</dbReference>
<evidence type="ECO:0000256" key="1">
    <source>
        <dbReference type="ARBA" id="ARBA00006987"/>
    </source>
</evidence>
<keyword evidence="2" id="KW-0732">Signal</keyword>
<accession>A0A0D8BU72</accession>
<dbReference type="PIRSF" id="PIRSF017082">
    <property type="entry name" value="YflP"/>
    <property type="match status" value="1"/>
</dbReference>
<dbReference type="OrthoDB" id="9780943at2"/>
<gene>
    <name evidence="3" type="ORF">LG52_1534</name>
</gene>
<dbReference type="PROSITE" id="PS51257">
    <property type="entry name" value="PROKAR_LIPOPROTEIN"/>
    <property type="match status" value="1"/>
</dbReference>
<feature type="signal peptide" evidence="2">
    <location>
        <begin position="1"/>
        <end position="20"/>
    </location>
</feature>
<dbReference type="PANTHER" id="PTHR42928">
    <property type="entry name" value="TRICARBOXYLATE-BINDING PROTEIN"/>
    <property type="match status" value="1"/>
</dbReference>
<evidence type="ECO:0000313" key="3">
    <source>
        <dbReference type="EMBL" id="KJE27728.1"/>
    </source>
</evidence>
<dbReference type="EMBL" id="JYBP01000003">
    <property type="protein sequence ID" value="KJE27728.1"/>
    <property type="molecule type" value="Genomic_DNA"/>
</dbReference>
<organism evidence="3 4">
    <name type="scientific">Geobacillus kaustophilus</name>
    <dbReference type="NCBI Taxonomy" id="1462"/>
    <lineage>
        <taxon>Bacteria</taxon>
        <taxon>Bacillati</taxon>
        <taxon>Bacillota</taxon>
        <taxon>Bacilli</taxon>
        <taxon>Bacillales</taxon>
        <taxon>Anoxybacillaceae</taxon>
        <taxon>Geobacillus</taxon>
        <taxon>Geobacillus thermoleovorans group</taxon>
    </lineage>
</organism>
<comment type="caution">
    <text evidence="3">The sequence shown here is derived from an EMBL/GenBank/DDBJ whole genome shotgun (WGS) entry which is preliminary data.</text>
</comment>
<dbReference type="SUPFAM" id="SSF53850">
    <property type="entry name" value="Periplasmic binding protein-like II"/>
    <property type="match status" value="1"/>
</dbReference>
<dbReference type="InterPro" id="IPR005064">
    <property type="entry name" value="BUG"/>
</dbReference>
<sequence>MKKTKWWGLLVVGMMTLALAACGGNESAGSKSSGSNSGSSALNYPTKPITIVAPSGAGGGWDLTARAITKVLDETGLVKQTITVENKPGGGGAVFMAEYATQDVKNDYKLFVNSPPIIINNLKKEGNSPFGYKDTTPLAQLTKDFGAIVVKADSKFQTLTDLLNAIKQDPKSVTVAGGSAPGSMDHLVAILPIYKSGIDPKSVKYVSYDGGGEAMAALLGGNADVIATDASSVGEYLKAGKVRVLAVSAPERLGGVLKDVPTMKELGIDAEFTIWRGVFGPKQMSPEAKTFWEETLKKLSEHEKWKEELQKQGWEAEYRNSEEFMKFLQEQEQQIGDLLESLGMHK</sequence>
<proteinExistence type="inferred from homology"/>
<evidence type="ECO:0000313" key="4">
    <source>
        <dbReference type="Proteomes" id="UP000032522"/>
    </source>
</evidence>